<feature type="transmembrane region" description="Helical" evidence="1">
    <location>
        <begin position="53"/>
        <end position="74"/>
    </location>
</feature>
<keyword evidence="1" id="KW-1133">Transmembrane helix</keyword>
<organism evidence="2 3">
    <name type="scientific">Vespula maculifrons</name>
    <name type="common">Eastern yellow jacket</name>
    <name type="synonym">Wasp</name>
    <dbReference type="NCBI Taxonomy" id="7453"/>
    <lineage>
        <taxon>Eukaryota</taxon>
        <taxon>Metazoa</taxon>
        <taxon>Ecdysozoa</taxon>
        <taxon>Arthropoda</taxon>
        <taxon>Hexapoda</taxon>
        <taxon>Insecta</taxon>
        <taxon>Pterygota</taxon>
        <taxon>Neoptera</taxon>
        <taxon>Endopterygota</taxon>
        <taxon>Hymenoptera</taxon>
        <taxon>Apocrita</taxon>
        <taxon>Aculeata</taxon>
        <taxon>Vespoidea</taxon>
        <taxon>Vespidae</taxon>
        <taxon>Vespinae</taxon>
        <taxon>Vespula</taxon>
    </lineage>
</organism>
<dbReference type="AlphaFoldDB" id="A0ABD2CGD2"/>
<keyword evidence="1" id="KW-0812">Transmembrane</keyword>
<gene>
    <name evidence="2" type="ORF">V1477_007952</name>
</gene>
<evidence type="ECO:0000313" key="2">
    <source>
        <dbReference type="EMBL" id="KAL2744076.1"/>
    </source>
</evidence>
<dbReference type="EMBL" id="JAYRBN010000053">
    <property type="protein sequence ID" value="KAL2744076.1"/>
    <property type="molecule type" value="Genomic_DNA"/>
</dbReference>
<keyword evidence="1" id="KW-0472">Membrane</keyword>
<name>A0ABD2CGD2_VESMC</name>
<keyword evidence="3" id="KW-1185">Reference proteome</keyword>
<evidence type="ECO:0000313" key="3">
    <source>
        <dbReference type="Proteomes" id="UP001607303"/>
    </source>
</evidence>
<dbReference type="Proteomes" id="UP001607303">
    <property type="component" value="Unassembled WGS sequence"/>
</dbReference>
<reference evidence="2 3" key="1">
    <citation type="journal article" date="2024" name="Ann. Entomol. Soc. Am.">
        <title>Genomic analyses of the southern and eastern yellowjacket wasps (Hymenoptera: Vespidae) reveal evolutionary signatures of social life.</title>
        <authorList>
            <person name="Catto M.A."/>
            <person name="Caine P.B."/>
            <person name="Orr S.E."/>
            <person name="Hunt B.G."/>
            <person name="Goodisman M.A.D."/>
        </authorList>
    </citation>
    <scope>NUCLEOTIDE SEQUENCE [LARGE SCALE GENOMIC DNA]</scope>
    <source>
        <strain evidence="2">232</strain>
        <tissue evidence="2">Head and thorax</tissue>
    </source>
</reference>
<sequence>MWLNIKNSQTDYYHSLYDSTTAHQKIALFDDTKSARRPLPPPPPSPPSPYYHYYYYSTSTTTTFLTVAVVAVTARNSTTIIINYQPPSSSSRIKVQYDALGWLDGWMYFIISSYRMKHAISKDLRPCWIAQAVILNTTMPTTIYVNL</sequence>
<comment type="caution">
    <text evidence="2">The sequence shown here is derived from an EMBL/GenBank/DDBJ whole genome shotgun (WGS) entry which is preliminary data.</text>
</comment>
<accession>A0ABD2CGD2</accession>
<protein>
    <submittedName>
        <fullName evidence="2">Uncharacterized protein</fullName>
    </submittedName>
</protein>
<proteinExistence type="predicted"/>
<evidence type="ECO:0000256" key="1">
    <source>
        <dbReference type="SAM" id="Phobius"/>
    </source>
</evidence>